<feature type="compositionally biased region" description="Low complexity" evidence="1">
    <location>
        <begin position="250"/>
        <end position="260"/>
    </location>
</feature>
<name>A0A482WKI6_LAOST</name>
<keyword evidence="2" id="KW-0732">Signal</keyword>
<feature type="compositionally biased region" description="Basic residues" evidence="1">
    <location>
        <begin position="221"/>
        <end position="233"/>
    </location>
</feature>
<comment type="caution">
    <text evidence="3">The sequence shown here is derived from an EMBL/GenBank/DDBJ whole genome shotgun (WGS) entry which is preliminary data.</text>
</comment>
<accession>A0A482WKI6</accession>
<dbReference type="InParanoid" id="A0A482WKI6"/>
<dbReference type="EMBL" id="QKKF02032971">
    <property type="protein sequence ID" value="RZF34019.1"/>
    <property type="molecule type" value="Genomic_DNA"/>
</dbReference>
<dbReference type="AlphaFoldDB" id="A0A482WKI6"/>
<evidence type="ECO:0000256" key="1">
    <source>
        <dbReference type="SAM" id="MobiDB-lite"/>
    </source>
</evidence>
<feature type="compositionally biased region" description="Polar residues" evidence="1">
    <location>
        <begin position="234"/>
        <end position="249"/>
    </location>
</feature>
<feature type="signal peptide" evidence="2">
    <location>
        <begin position="1"/>
        <end position="24"/>
    </location>
</feature>
<protein>
    <submittedName>
        <fullName evidence="3">Uncharacterized protein</fullName>
    </submittedName>
</protein>
<dbReference type="OrthoDB" id="10444588at2759"/>
<feature type="region of interest" description="Disordered" evidence="1">
    <location>
        <begin position="216"/>
        <end position="283"/>
    </location>
</feature>
<reference evidence="3 4" key="1">
    <citation type="journal article" date="2017" name="Gigascience">
        <title>Genome sequence of the small brown planthopper, Laodelphax striatellus.</title>
        <authorList>
            <person name="Zhu J."/>
            <person name="Jiang F."/>
            <person name="Wang X."/>
            <person name="Yang P."/>
            <person name="Bao Y."/>
            <person name="Zhao W."/>
            <person name="Wang W."/>
            <person name="Lu H."/>
            <person name="Wang Q."/>
            <person name="Cui N."/>
            <person name="Li J."/>
            <person name="Chen X."/>
            <person name="Luo L."/>
            <person name="Yu J."/>
            <person name="Kang L."/>
            <person name="Cui F."/>
        </authorList>
    </citation>
    <scope>NUCLEOTIDE SEQUENCE [LARGE SCALE GENOMIC DNA]</scope>
    <source>
        <strain evidence="3">Lst14</strain>
    </source>
</reference>
<organism evidence="3 4">
    <name type="scientific">Laodelphax striatellus</name>
    <name type="common">Small brown planthopper</name>
    <name type="synonym">Delphax striatella</name>
    <dbReference type="NCBI Taxonomy" id="195883"/>
    <lineage>
        <taxon>Eukaryota</taxon>
        <taxon>Metazoa</taxon>
        <taxon>Ecdysozoa</taxon>
        <taxon>Arthropoda</taxon>
        <taxon>Hexapoda</taxon>
        <taxon>Insecta</taxon>
        <taxon>Pterygota</taxon>
        <taxon>Neoptera</taxon>
        <taxon>Paraneoptera</taxon>
        <taxon>Hemiptera</taxon>
        <taxon>Auchenorrhyncha</taxon>
        <taxon>Fulgoroidea</taxon>
        <taxon>Delphacidae</taxon>
        <taxon>Criomorphinae</taxon>
        <taxon>Laodelphax</taxon>
    </lineage>
</organism>
<feature type="compositionally biased region" description="Polar residues" evidence="1">
    <location>
        <begin position="274"/>
        <end position="283"/>
    </location>
</feature>
<evidence type="ECO:0000256" key="2">
    <source>
        <dbReference type="SAM" id="SignalP"/>
    </source>
</evidence>
<keyword evidence="4" id="KW-1185">Reference proteome</keyword>
<feature type="chain" id="PRO_5019750025" evidence="2">
    <location>
        <begin position="25"/>
        <end position="283"/>
    </location>
</feature>
<proteinExistence type="predicted"/>
<feature type="region of interest" description="Disordered" evidence="1">
    <location>
        <begin position="99"/>
        <end position="122"/>
    </location>
</feature>
<evidence type="ECO:0000313" key="4">
    <source>
        <dbReference type="Proteomes" id="UP000291343"/>
    </source>
</evidence>
<dbReference type="Proteomes" id="UP000291343">
    <property type="component" value="Unassembled WGS sequence"/>
</dbReference>
<sequence length="283" mass="30789">MLLQCRQSALRIGLACLLPALVVSLDLNDVDKSLNPRLVGMMFNLYRPSESTNKKPPIVVDCDHPGVLCQFGGSNRPLVARPISECNCKDQVPIVTGLQPDEETGGAGEAGETVSPKTPGASTDDVPIYKGIVSNMEAVLASGAAQATLQYTPSEKLADRWKPPVASNPEDLYQKRFGEIPKKFASYYPFSKPVLIDDPDEFDPDFDQGPPFPFFPEMFGPHHKHHHQFHPFKNKQNGQGSKPSSTWRQTAKPTSPTTTKKPAKVDPTTPAPPNTASGSAKKT</sequence>
<gene>
    <name evidence="3" type="ORF">LSTR_LSTR012364</name>
</gene>
<evidence type="ECO:0000313" key="3">
    <source>
        <dbReference type="EMBL" id="RZF34019.1"/>
    </source>
</evidence>